<name>A0A5E7RL99_PSEFL</name>
<dbReference type="Proteomes" id="UP000327191">
    <property type="component" value="Unassembled WGS sequence"/>
</dbReference>
<gene>
    <name evidence="2" type="ORF">PS938_00122</name>
</gene>
<dbReference type="Gene3D" id="3.10.450.50">
    <property type="match status" value="1"/>
</dbReference>
<sequence>MERGEFEAYMTAYNENDLERIFSWYAPDVIFENFGGYQKGEDVFTFLRQLHDVVSSTFTIRQLLIDGDHVAMEADCEIEAKIDLPHLPAGPMRAGEKNVCRIFGFYKTEGNKIVHIKVAGWPPVPVER</sequence>
<dbReference type="InterPro" id="IPR037401">
    <property type="entry name" value="SnoaL-like"/>
</dbReference>
<accession>A0A5E7RL99</accession>
<dbReference type="Pfam" id="PF12680">
    <property type="entry name" value="SnoaL_2"/>
    <property type="match status" value="1"/>
</dbReference>
<evidence type="ECO:0000313" key="3">
    <source>
        <dbReference type="Proteomes" id="UP000327191"/>
    </source>
</evidence>
<reference evidence="2 3" key="1">
    <citation type="submission" date="2019-09" db="EMBL/GenBank/DDBJ databases">
        <authorList>
            <person name="Chandra G."/>
            <person name="Truman W A."/>
        </authorList>
    </citation>
    <scope>NUCLEOTIDE SEQUENCE [LARGE SCALE GENOMIC DNA]</scope>
    <source>
        <strain evidence="2">PS938</strain>
    </source>
</reference>
<dbReference type="EMBL" id="CABVJE010000001">
    <property type="protein sequence ID" value="VVP74889.1"/>
    <property type="molecule type" value="Genomic_DNA"/>
</dbReference>
<evidence type="ECO:0000259" key="1">
    <source>
        <dbReference type="Pfam" id="PF12680"/>
    </source>
</evidence>
<proteinExistence type="predicted"/>
<evidence type="ECO:0000313" key="2">
    <source>
        <dbReference type="EMBL" id="VVP74889.1"/>
    </source>
</evidence>
<organism evidence="2 3">
    <name type="scientific">Pseudomonas fluorescens</name>
    <dbReference type="NCBI Taxonomy" id="294"/>
    <lineage>
        <taxon>Bacteria</taxon>
        <taxon>Pseudomonadati</taxon>
        <taxon>Pseudomonadota</taxon>
        <taxon>Gammaproteobacteria</taxon>
        <taxon>Pseudomonadales</taxon>
        <taxon>Pseudomonadaceae</taxon>
        <taxon>Pseudomonas</taxon>
    </lineage>
</organism>
<dbReference type="InterPro" id="IPR032710">
    <property type="entry name" value="NTF2-like_dom_sf"/>
</dbReference>
<dbReference type="AlphaFoldDB" id="A0A5E7RL99"/>
<dbReference type="SUPFAM" id="SSF54427">
    <property type="entry name" value="NTF2-like"/>
    <property type="match status" value="1"/>
</dbReference>
<feature type="domain" description="SnoaL-like" evidence="1">
    <location>
        <begin position="7"/>
        <end position="115"/>
    </location>
</feature>
<protein>
    <recommendedName>
        <fullName evidence="1">SnoaL-like domain-containing protein</fullName>
    </recommendedName>
</protein>
<dbReference type="RefSeq" id="WP_150671726.1">
    <property type="nucleotide sequence ID" value="NZ_CABVJE010000001.1"/>
</dbReference>